<reference evidence="2" key="1">
    <citation type="submission" date="2016-10" db="EMBL/GenBank/DDBJ databases">
        <authorList>
            <person name="Varghese N."/>
            <person name="Submissions S."/>
        </authorList>
    </citation>
    <scope>NUCLEOTIDE SEQUENCE [LARGE SCALE GENOMIC DNA]</scope>
    <source>
        <strain evidence="2">DSM 43163</strain>
    </source>
</reference>
<name>A0A1H6E4D3_9ACTN</name>
<proteinExistence type="predicted"/>
<gene>
    <name evidence="1" type="ORF">SAMN04489712_13038</name>
</gene>
<evidence type="ECO:0000313" key="2">
    <source>
        <dbReference type="Proteomes" id="UP000236723"/>
    </source>
</evidence>
<dbReference type="Proteomes" id="UP000236723">
    <property type="component" value="Unassembled WGS sequence"/>
</dbReference>
<protein>
    <submittedName>
        <fullName evidence="1">Uncharacterized protein</fullName>
    </submittedName>
</protein>
<evidence type="ECO:0000313" key="1">
    <source>
        <dbReference type="EMBL" id="SEG91745.1"/>
    </source>
</evidence>
<accession>A0A1H6E4D3</accession>
<organism evidence="1 2">
    <name type="scientific">Thermomonospora echinospora</name>
    <dbReference type="NCBI Taxonomy" id="1992"/>
    <lineage>
        <taxon>Bacteria</taxon>
        <taxon>Bacillati</taxon>
        <taxon>Actinomycetota</taxon>
        <taxon>Actinomycetes</taxon>
        <taxon>Streptosporangiales</taxon>
        <taxon>Thermomonosporaceae</taxon>
        <taxon>Thermomonospora</taxon>
    </lineage>
</organism>
<sequence length="236" mass="27184">MPPARLKVPWEQVEEYRAREARWERVNASGLSLDDPRESVAEGVIEELFDEEKVWLDHRSSGVVCITDPARLALELGLDEQQLTGHPDAFVEDGVLVAPWEVTELIATTAVRRNPEPFLLQVRNEERKARYEAIHGRWSRGGRRSNDHYFEPEFCAKFDNDYYRPRREILLSWCGVDAVERFDELVELRKEVRRVGELAQSAIDALKAAGHASEASRLQRELGTPVETLRFEETDD</sequence>
<dbReference type="AlphaFoldDB" id="A0A1H6E4D3"/>
<dbReference type="EMBL" id="FNVO01000030">
    <property type="protein sequence ID" value="SEG91745.1"/>
    <property type="molecule type" value="Genomic_DNA"/>
</dbReference>
<keyword evidence="2" id="KW-1185">Reference proteome</keyword>